<keyword evidence="1" id="KW-0732">Signal</keyword>
<dbReference type="AlphaFoldDB" id="A0A0E2B8L2"/>
<sequence length="215" mass="24533">MKRIIFLLILVVACSKFASEKQKFSSNVKLPLYKETVSGSEVVSSLVKGNEFEIKEKKIVKITDFLGAEEKEFEWSLVKVNNTQGWTLSSSVNSLQNDSTKDVNKFELLGTWSELPFSYFPQDFSQFIFLEIQLNKVLLNPYGDFGRFEFDNISYIKNGNLIKVISNNKEILTVKILTNNTIEIIDSEKYREGGLPEDAKDLIPALNKGNILIRM</sequence>
<proteinExistence type="predicted"/>
<protein>
    <recommendedName>
        <fullName evidence="4">Lipoprotein</fullName>
    </recommendedName>
</protein>
<gene>
    <name evidence="2" type="ORF">LEP1GSC081_4289</name>
</gene>
<feature type="signal peptide" evidence="1">
    <location>
        <begin position="1"/>
        <end position="18"/>
    </location>
</feature>
<evidence type="ECO:0000313" key="3">
    <source>
        <dbReference type="Proteomes" id="UP000006253"/>
    </source>
</evidence>
<dbReference type="Proteomes" id="UP000006253">
    <property type="component" value="Unassembled WGS sequence"/>
</dbReference>
<evidence type="ECO:0000313" key="2">
    <source>
        <dbReference type="EMBL" id="EKO17709.1"/>
    </source>
</evidence>
<evidence type="ECO:0000256" key="1">
    <source>
        <dbReference type="SAM" id="SignalP"/>
    </source>
</evidence>
<feature type="chain" id="PRO_5002392715" description="Lipoprotein" evidence="1">
    <location>
        <begin position="19"/>
        <end position="215"/>
    </location>
</feature>
<comment type="caution">
    <text evidence="2">The sequence shown here is derived from an EMBL/GenBank/DDBJ whole genome shotgun (WGS) entry which is preliminary data.</text>
</comment>
<name>A0A0E2B8L2_9LEPT</name>
<dbReference type="EMBL" id="AHMY02000005">
    <property type="protein sequence ID" value="EKO17709.1"/>
    <property type="molecule type" value="Genomic_DNA"/>
</dbReference>
<accession>A0A0E2B8L2</accession>
<reference evidence="2 3" key="1">
    <citation type="submission" date="2012-10" db="EMBL/GenBank/DDBJ databases">
        <authorList>
            <person name="Harkins D.M."/>
            <person name="Durkin A.S."/>
            <person name="Brinkac L.M."/>
            <person name="Selengut J.D."/>
            <person name="Sanka R."/>
            <person name="DePew J."/>
            <person name="Purushe J."/>
            <person name="Peacock S.J."/>
            <person name="Thaipadungpanit J."/>
            <person name="Wuthiekanun V.W."/>
            <person name="Day N.P."/>
            <person name="Vinetz J.M."/>
            <person name="Sutton G.G."/>
            <person name="Nelson W.C."/>
            <person name="Fouts D.E."/>
        </authorList>
    </citation>
    <scope>NUCLEOTIDE SEQUENCE [LARGE SCALE GENOMIC DNA]</scope>
    <source>
        <strain evidence="2 3">H1</strain>
    </source>
</reference>
<organism evidence="2 3">
    <name type="scientific">Leptospira kirschneri str. H1</name>
    <dbReference type="NCBI Taxonomy" id="1049966"/>
    <lineage>
        <taxon>Bacteria</taxon>
        <taxon>Pseudomonadati</taxon>
        <taxon>Spirochaetota</taxon>
        <taxon>Spirochaetia</taxon>
        <taxon>Leptospirales</taxon>
        <taxon>Leptospiraceae</taxon>
        <taxon>Leptospira</taxon>
    </lineage>
</organism>
<evidence type="ECO:0008006" key="4">
    <source>
        <dbReference type="Google" id="ProtNLM"/>
    </source>
</evidence>
<dbReference type="RefSeq" id="WP_004763910.1">
    <property type="nucleotide sequence ID" value="NZ_AHMY02000005.1"/>
</dbReference>